<organism evidence="1 2">
    <name type="scientific">Entomobacter blattae</name>
    <dbReference type="NCBI Taxonomy" id="2762277"/>
    <lineage>
        <taxon>Bacteria</taxon>
        <taxon>Pseudomonadati</taxon>
        <taxon>Pseudomonadota</taxon>
        <taxon>Alphaproteobacteria</taxon>
        <taxon>Acetobacterales</taxon>
        <taxon>Acetobacteraceae</taxon>
        <taxon>Entomobacter</taxon>
    </lineage>
</organism>
<proteinExistence type="predicted"/>
<dbReference type="Pfam" id="PF13489">
    <property type="entry name" value="Methyltransf_23"/>
    <property type="match status" value="1"/>
</dbReference>
<evidence type="ECO:0000313" key="1">
    <source>
        <dbReference type="EMBL" id="QNT77634.1"/>
    </source>
</evidence>
<dbReference type="SUPFAM" id="SSF53335">
    <property type="entry name" value="S-adenosyl-L-methionine-dependent methyltransferases"/>
    <property type="match status" value="1"/>
</dbReference>
<dbReference type="Proteomes" id="UP000516349">
    <property type="component" value="Chromosome"/>
</dbReference>
<evidence type="ECO:0008006" key="3">
    <source>
        <dbReference type="Google" id="ProtNLM"/>
    </source>
</evidence>
<keyword evidence="2" id="KW-1185">Reference proteome</keyword>
<dbReference type="KEGG" id="ebla:JGUZn3_03830"/>
<dbReference type="Gene3D" id="3.40.50.150">
    <property type="entry name" value="Vaccinia Virus protein VP39"/>
    <property type="match status" value="1"/>
</dbReference>
<dbReference type="EMBL" id="CP060244">
    <property type="protein sequence ID" value="QNT77634.1"/>
    <property type="molecule type" value="Genomic_DNA"/>
</dbReference>
<evidence type="ECO:0000313" key="2">
    <source>
        <dbReference type="Proteomes" id="UP000516349"/>
    </source>
</evidence>
<name>A0A7H1NPC4_9PROT</name>
<protein>
    <recommendedName>
        <fullName evidence="3">Methyltransferase type 11 domain-containing protein</fullName>
    </recommendedName>
</protein>
<dbReference type="InterPro" id="IPR029063">
    <property type="entry name" value="SAM-dependent_MTases_sf"/>
</dbReference>
<accession>A0A7H1NPC4</accession>
<dbReference type="AlphaFoldDB" id="A0A7H1NPC4"/>
<dbReference type="RefSeq" id="WP_203414072.1">
    <property type="nucleotide sequence ID" value="NZ_CP060244.1"/>
</dbReference>
<gene>
    <name evidence="1" type="ORF">JGUZn3_03830</name>
</gene>
<sequence>MSGIVLLRHQNLRKGIDFRSVRCLEIGALSSPVIHREEGEVLYADHLSTEGLKKQFAWDPGLDPESLVHVDVVWQEKRLRDCVSGTFDYVFASHVAEHVPNLVGWMEEIREVLKPQGELRLVIPDARYSFDMNRQLTRLADLMAAWMKNLRYPDTSMVLDFALNKITDSEVDLPALFTGPLKGKDLHAQFPFSEVLMWGQRTLNPHHYEDVHCWVLTPRHFAQLMIPLAENNILHLACADFVDSDPPGFEFILHLTPEENKEKLVASWKTLLEKAKDPIPGSFAEKEHLAQQEVQNTFQHIKAENAMLHHQLQAILNSTSWRITAPLRAIIQKFRKE</sequence>
<reference evidence="1 2" key="1">
    <citation type="submission" date="2020-08" db="EMBL/GenBank/DDBJ databases">
        <title>Complete genome sequence of Entomobacter blattae G55GP.</title>
        <authorList>
            <person name="Poehlein A."/>
            <person name="Guzman J."/>
            <person name="Daniel R."/>
            <person name="Vilcinskas A."/>
        </authorList>
    </citation>
    <scope>NUCLEOTIDE SEQUENCE [LARGE SCALE GENOMIC DNA]</scope>
    <source>
        <strain evidence="1 2">G55GP</strain>
    </source>
</reference>